<dbReference type="Proteomes" id="UP000006352">
    <property type="component" value="Unassembled WGS sequence"/>
</dbReference>
<evidence type="ECO:0000313" key="3">
    <source>
        <dbReference type="Proteomes" id="UP000006352"/>
    </source>
</evidence>
<evidence type="ECO:0000313" key="2">
    <source>
        <dbReference type="EMBL" id="CCM02312.1"/>
    </source>
</evidence>
<keyword evidence="1" id="KW-0472">Membrane</keyword>
<protein>
    <submittedName>
        <fullName evidence="2">Uncharacterized protein</fullName>
    </submittedName>
</protein>
<dbReference type="RefSeq" id="XP_012181595.1">
    <property type="nucleotide sequence ID" value="XM_012326205.1"/>
</dbReference>
<name>J4HWI3_9APHY</name>
<feature type="transmembrane region" description="Helical" evidence="1">
    <location>
        <begin position="52"/>
        <end position="71"/>
    </location>
</feature>
<dbReference type="OrthoDB" id="2804453at2759"/>
<feature type="transmembrane region" description="Helical" evidence="1">
    <location>
        <begin position="12"/>
        <end position="32"/>
    </location>
</feature>
<dbReference type="EMBL" id="HE797075">
    <property type="protein sequence ID" value="CCM02312.1"/>
    <property type="molecule type" value="Genomic_DNA"/>
</dbReference>
<accession>J4HWI3</accession>
<gene>
    <name evidence="2" type="ORF">FIBRA_04403</name>
</gene>
<keyword evidence="1" id="KW-1133">Transmembrane helix</keyword>
<dbReference type="HOGENOM" id="CLU_026310_0_0_1"/>
<dbReference type="AlphaFoldDB" id="J4HWI3"/>
<keyword evidence="3" id="KW-1185">Reference proteome</keyword>
<keyword evidence="1" id="KW-0812">Transmembrane</keyword>
<proteinExistence type="predicted"/>
<dbReference type="GeneID" id="24097223"/>
<feature type="transmembrane region" description="Helical" evidence="1">
    <location>
        <begin position="113"/>
        <end position="136"/>
    </location>
</feature>
<dbReference type="InParanoid" id="J4HWI3"/>
<organism evidence="2 3">
    <name type="scientific">Fibroporia radiculosa</name>
    <dbReference type="NCBI Taxonomy" id="599839"/>
    <lineage>
        <taxon>Eukaryota</taxon>
        <taxon>Fungi</taxon>
        <taxon>Dikarya</taxon>
        <taxon>Basidiomycota</taxon>
        <taxon>Agaricomycotina</taxon>
        <taxon>Agaricomycetes</taxon>
        <taxon>Polyporales</taxon>
        <taxon>Fibroporiaceae</taxon>
        <taxon>Fibroporia</taxon>
    </lineage>
</organism>
<reference evidence="2 3" key="1">
    <citation type="journal article" date="2012" name="Appl. Environ. Microbiol.">
        <title>Short-read sequencing for genomic analysis of the brown rot fungus Fibroporia radiculosa.</title>
        <authorList>
            <person name="Tang J.D."/>
            <person name="Perkins A.D."/>
            <person name="Sonstegard T.S."/>
            <person name="Schroeder S.G."/>
            <person name="Burgess S.C."/>
            <person name="Diehl S.V."/>
        </authorList>
    </citation>
    <scope>NUCLEOTIDE SEQUENCE [LARGE SCALE GENOMIC DNA]</scope>
    <source>
        <strain evidence="2 3">TFFH 294</strain>
    </source>
</reference>
<dbReference type="STRING" id="599839.J4HWI3"/>
<sequence>MFPLHNVRLLRWLCILLHFLLIFFHVTLFIVWSVHGEHAVVVSLNESGKASTVIVVVLQLFVTVYTVLLVVTTQHLALKRLLTRSQTLTATHDISTAWNGLGSAFLSLVRQTAVPAAISGTFLVVVYLSAIAALHITTPSLFSMDTFNNPGVATIGSAISMPEFVLNKSVTDNSYPFFFWGDTSQLLPFIGQAVPSETMGLYNGTLFDVLDNSNAVGNVSVGAWGANVTCQHLSNTTAVNSNVSETDGTWYVQSVYGDYNLAFGVPYILPNAIKVVPYRFIESYPPLLGRNVIVYATINITDSTGASEGVVTLDPPMSAEGNQQYTLYNVQAMGCTLSWTEQYATVDAQTRQLLAAEPGVVKTSAGWSLWEPKYGNVSWFIDYVEDPQVDAWGDMFEWSTTSANVDDDPVAYNSAGYATVIESYLMQRLGMFPGFPVTSTISLRDVENYLGSVTAALYWGAANIGPNTFYTQQLDGQNYYVATSRGQALGAVTQSRLNLNLTPLACGLTASVLLFVLSVILTQGVSRQVAPVTGLGLLQVIWLMRGQPEVQDTLSQTENPSTKSLRATGMIELTIGRPRVNILRESNSPSSDSLMKDVNRD</sequence>
<evidence type="ECO:0000256" key="1">
    <source>
        <dbReference type="SAM" id="Phobius"/>
    </source>
</evidence>